<organism evidence="1 2">
    <name type="scientific">Melia azedarach</name>
    <name type="common">Chinaberry tree</name>
    <dbReference type="NCBI Taxonomy" id="155640"/>
    <lineage>
        <taxon>Eukaryota</taxon>
        <taxon>Viridiplantae</taxon>
        <taxon>Streptophyta</taxon>
        <taxon>Embryophyta</taxon>
        <taxon>Tracheophyta</taxon>
        <taxon>Spermatophyta</taxon>
        <taxon>Magnoliopsida</taxon>
        <taxon>eudicotyledons</taxon>
        <taxon>Gunneridae</taxon>
        <taxon>Pentapetalae</taxon>
        <taxon>rosids</taxon>
        <taxon>malvids</taxon>
        <taxon>Sapindales</taxon>
        <taxon>Meliaceae</taxon>
        <taxon>Melia</taxon>
    </lineage>
</organism>
<evidence type="ECO:0000313" key="2">
    <source>
        <dbReference type="Proteomes" id="UP001164539"/>
    </source>
</evidence>
<name>A0ACC1XU78_MELAZ</name>
<evidence type="ECO:0000313" key="1">
    <source>
        <dbReference type="EMBL" id="KAJ4714815.1"/>
    </source>
</evidence>
<comment type="caution">
    <text evidence="1">The sequence shown here is derived from an EMBL/GenBank/DDBJ whole genome shotgun (WGS) entry which is preliminary data.</text>
</comment>
<dbReference type="EMBL" id="CM051400">
    <property type="protein sequence ID" value="KAJ4714815.1"/>
    <property type="molecule type" value="Genomic_DNA"/>
</dbReference>
<protein>
    <submittedName>
        <fullName evidence="1">Phosphatidylinositol 3,4,5-trisphosphate 3-phosphatase and protein-tyrosine-phosphatase</fullName>
    </submittedName>
</protein>
<gene>
    <name evidence="1" type="ORF">OWV82_013244</name>
</gene>
<dbReference type="Proteomes" id="UP001164539">
    <property type="component" value="Chromosome 7"/>
</dbReference>
<keyword evidence="2" id="KW-1185">Reference proteome</keyword>
<proteinExistence type="predicted"/>
<accession>A0ACC1XU78</accession>
<sequence length="715" mass="77645">MMDSDSADSTSQQCNKSSEVDSSPAKVPDTKSPAEVSNAGNPAEISNAETPANISNTEPPAKTSNTESPAKDSNTKPPPKVSNAESPANVLNNESPAKVSNTESPAKASNAEPPNKASNVTAPREASGVGLAATTQTGGNAAANESPLSMLSPSNLSSWAKNLKFPQPVPPPQEKSQTGSAGMSPFARFTSELGLRLPSVTPTARKSAEGTSTTNPGGVLESLTKGLVDTSRNAVKAVQVKARHIVSQNKRRYQEGEFDLDMTYITENIIAMGFPAGDISSGFFGYFEGFYRNHMEEVIKFFETHHKGKYKVYNLCSERLYDASLFEGKLACFPFDDHNCPPIQLISSFCQSAYSWLKEDILNVVVVHCKAGMARTGLMICSLLLFLKFFPTAEEAIDYYNQKRCVDGKALVLPSQIRYVKYFERILTYFNGEIQPARRCMLRGFRLIRCPYWIRPSITITNHSGILFSTRKHPKTKDLMPEDFWIKAPRKGLVVFALPGEPGLTELMGDFKIHFHDRQGDFYCWLNTTMTENRKILDGSDLDGFDKRKLPAPGFQVEVVIVDYDGSLPTKPKTDSASKKPDGSSVSVPTSGVVADSNRSQVNKNEDNDDVFSDSDGEETSRSKSGQTHTVASGGESVSSATAENASQRSGQFSLMNKEQTVNNVSKEATADGARKPASGLVVPNLDSVGASDIKSMAADASVFSFGDDEDYESE</sequence>
<reference evidence="1 2" key="1">
    <citation type="journal article" date="2023" name="Science">
        <title>Complex scaffold remodeling in plant triterpene biosynthesis.</title>
        <authorList>
            <person name="De La Pena R."/>
            <person name="Hodgson H."/>
            <person name="Liu J.C."/>
            <person name="Stephenson M.J."/>
            <person name="Martin A.C."/>
            <person name="Owen C."/>
            <person name="Harkess A."/>
            <person name="Leebens-Mack J."/>
            <person name="Jimenez L.E."/>
            <person name="Osbourn A."/>
            <person name="Sattely E.S."/>
        </authorList>
    </citation>
    <scope>NUCLEOTIDE SEQUENCE [LARGE SCALE GENOMIC DNA]</scope>
    <source>
        <strain evidence="2">cv. JPN11</strain>
        <tissue evidence="1">Leaf</tissue>
    </source>
</reference>